<dbReference type="Pfam" id="PF13424">
    <property type="entry name" value="TPR_12"/>
    <property type="match status" value="1"/>
</dbReference>
<accession>A0A6P8JF41</accession>
<dbReference type="Gene3D" id="1.10.533.10">
    <property type="entry name" value="Death Domain, Fas"/>
    <property type="match status" value="1"/>
</dbReference>
<dbReference type="SMART" id="SM00031">
    <property type="entry name" value="DED"/>
    <property type="match status" value="1"/>
</dbReference>
<dbReference type="PROSITE" id="PS50168">
    <property type="entry name" value="DED"/>
    <property type="match status" value="1"/>
</dbReference>
<dbReference type="RefSeq" id="XP_031574990.1">
    <property type="nucleotide sequence ID" value="XM_031719130.1"/>
</dbReference>
<keyword evidence="3" id="KW-1185">Reference proteome</keyword>
<reference evidence="4" key="1">
    <citation type="submission" date="2025-08" db="UniProtKB">
        <authorList>
            <consortium name="RefSeq"/>
        </authorList>
    </citation>
    <scope>IDENTIFICATION</scope>
    <source>
        <tissue evidence="4">Tentacle</tissue>
    </source>
</reference>
<gene>
    <name evidence="4" type="primary">LOC116308656</name>
</gene>
<dbReference type="InterPro" id="IPR011990">
    <property type="entry name" value="TPR-like_helical_dom_sf"/>
</dbReference>
<proteinExistence type="predicted"/>
<dbReference type="Gene3D" id="1.25.40.10">
    <property type="entry name" value="Tetratricopeptide repeat domain"/>
    <property type="match status" value="1"/>
</dbReference>
<dbReference type="SUPFAM" id="SSF48452">
    <property type="entry name" value="TPR-like"/>
    <property type="match status" value="1"/>
</dbReference>
<dbReference type="GO" id="GO:0005524">
    <property type="term" value="F:ATP binding"/>
    <property type="evidence" value="ECO:0007669"/>
    <property type="project" value="InterPro"/>
</dbReference>
<dbReference type="Proteomes" id="UP000515163">
    <property type="component" value="Unplaced"/>
</dbReference>
<dbReference type="PROSITE" id="PS50005">
    <property type="entry name" value="TPR"/>
    <property type="match status" value="1"/>
</dbReference>
<evidence type="ECO:0000313" key="3">
    <source>
        <dbReference type="Proteomes" id="UP000515163"/>
    </source>
</evidence>
<dbReference type="SUPFAM" id="SSF47986">
    <property type="entry name" value="DEATH domain"/>
    <property type="match status" value="1"/>
</dbReference>
<sequence length="779" mass="88351">MDSLIDPFRALLLSIANDCTDEDFTNMKFLCSGCLPEGRLEDISSPRELFIELIHDCIISKDEKQPLASLLFNIGRQDLRNRLLGKESPTLAGAFQHWGGLPMKIPNFVDRKDECQEVLSKLRRGTCKVVMIIGPPGFGKSSVAIQVGHDLCLHGISVYYISLRSCTSMFCMVNYLLGALRIVASEKPIKQAMHCLCNLTTDTVIILDNAEDMLLPPIKDEFCGYIENVAQTAQFVRILVTSRMSMTFLNVDSHVLRLDALERKDAQKLLKTFRSNISDDDSEVLADLCGGVPLVLRTTASLLANEGTVHPKALISEFQRSPVSTLKSFDLLTLSHDHQIFYCLNICFERLSHELQLALISLCVFPTSFTLHDAQFILKEHSEFYLELHLQELINNSLLQFDPVMKEYTMHGVIQAFCKDKTTTKASKYQWKYEFAKKEFNCHYLELLPQLQEQFISKKALAAVENFLAKRRHIRQAMLDAVNDPELEKTCIDTANAVAPFLTKVLRKEKFLTIFQVYTKICKDKEDEKRYSDCLTSEAYCILSHCACHLPCPTAVSRFKEADAIQTKLEDESSTIRSHCLIKLGRCVAHYGDLDKGITLIKRGIGIREKMNDPVQLAVAYKDLAASYSFHKQHHTANRLRVEKVLPVYKQHLGDHAYTATLMDDMGMSCMALSNYDCANTYIKEAVRMRVKALGDHQETARSYHDYGTVLKAQGRYDEALVAIREALRIQENILGAHHETIRSHQEIANVLKLLGRNEEACNETKLAESKKKDLQDEE</sequence>
<dbReference type="InParanoid" id="A0A6P8JF41"/>
<dbReference type="OrthoDB" id="100767at2759"/>
<name>A0A6P8JF41_ACTTE</name>
<dbReference type="GO" id="GO:0016887">
    <property type="term" value="F:ATP hydrolysis activity"/>
    <property type="evidence" value="ECO:0007669"/>
    <property type="project" value="InterPro"/>
</dbReference>
<evidence type="ECO:0000259" key="2">
    <source>
        <dbReference type="PROSITE" id="PS50168"/>
    </source>
</evidence>
<dbReference type="Pfam" id="PF00004">
    <property type="entry name" value="AAA"/>
    <property type="match status" value="1"/>
</dbReference>
<dbReference type="AlphaFoldDB" id="A0A6P8JF41"/>
<keyword evidence="1" id="KW-0802">TPR repeat</keyword>
<feature type="repeat" description="TPR" evidence="1">
    <location>
        <begin position="701"/>
        <end position="734"/>
    </location>
</feature>
<organism evidence="3 4">
    <name type="scientific">Actinia tenebrosa</name>
    <name type="common">Australian red waratah sea anemone</name>
    <dbReference type="NCBI Taxonomy" id="6105"/>
    <lineage>
        <taxon>Eukaryota</taxon>
        <taxon>Metazoa</taxon>
        <taxon>Cnidaria</taxon>
        <taxon>Anthozoa</taxon>
        <taxon>Hexacorallia</taxon>
        <taxon>Actiniaria</taxon>
        <taxon>Actiniidae</taxon>
        <taxon>Actinia</taxon>
    </lineage>
</organism>
<dbReference type="InterPro" id="IPR003959">
    <property type="entry name" value="ATPase_AAA_core"/>
</dbReference>
<dbReference type="GeneID" id="116308656"/>
<dbReference type="InterPro" id="IPR019734">
    <property type="entry name" value="TPR_rpt"/>
</dbReference>
<protein>
    <submittedName>
        <fullName evidence="4">Uncharacterized protein LOC116308656</fullName>
    </submittedName>
</protein>
<evidence type="ECO:0000256" key="1">
    <source>
        <dbReference type="PROSITE-ProRule" id="PRU00339"/>
    </source>
</evidence>
<dbReference type="PANTHER" id="PTHR47691">
    <property type="entry name" value="REGULATOR-RELATED"/>
    <property type="match status" value="1"/>
</dbReference>
<dbReference type="Gene3D" id="3.40.50.300">
    <property type="entry name" value="P-loop containing nucleotide triphosphate hydrolases"/>
    <property type="match status" value="1"/>
</dbReference>
<dbReference type="GO" id="GO:0042981">
    <property type="term" value="P:regulation of apoptotic process"/>
    <property type="evidence" value="ECO:0007669"/>
    <property type="project" value="InterPro"/>
</dbReference>
<dbReference type="InterPro" id="IPR027417">
    <property type="entry name" value="P-loop_NTPase"/>
</dbReference>
<evidence type="ECO:0000313" key="4">
    <source>
        <dbReference type="RefSeq" id="XP_031574990.1"/>
    </source>
</evidence>
<dbReference type="SUPFAM" id="SSF52540">
    <property type="entry name" value="P-loop containing nucleoside triphosphate hydrolases"/>
    <property type="match status" value="1"/>
</dbReference>
<dbReference type="InterPro" id="IPR011029">
    <property type="entry name" value="DEATH-like_dom_sf"/>
</dbReference>
<feature type="domain" description="DED" evidence="2">
    <location>
        <begin position="7"/>
        <end position="85"/>
    </location>
</feature>
<dbReference type="SMART" id="SM00028">
    <property type="entry name" value="TPR"/>
    <property type="match status" value="2"/>
</dbReference>
<dbReference type="InterPro" id="IPR001875">
    <property type="entry name" value="DED_dom"/>
</dbReference>
<dbReference type="CDD" id="cd00045">
    <property type="entry name" value="DED"/>
    <property type="match status" value="1"/>
</dbReference>
<dbReference type="Pfam" id="PF01335">
    <property type="entry name" value="DED"/>
    <property type="match status" value="1"/>
</dbReference>
<dbReference type="KEGG" id="aten:116308656"/>
<dbReference type="PANTHER" id="PTHR47691:SF3">
    <property type="entry name" value="HTH-TYPE TRANSCRIPTIONAL REGULATOR RV0890C-RELATED"/>
    <property type="match status" value="1"/>
</dbReference>